<dbReference type="InterPro" id="IPR036188">
    <property type="entry name" value="FAD/NAD-bd_sf"/>
</dbReference>
<protein>
    <submittedName>
        <fullName evidence="5">3-hydroxybenzoate 6-hydroxylase 1</fullName>
    </submittedName>
</protein>
<dbReference type="Pfam" id="PF01494">
    <property type="entry name" value="FAD_binding_3"/>
    <property type="match status" value="2"/>
</dbReference>
<evidence type="ECO:0000259" key="4">
    <source>
        <dbReference type="Pfam" id="PF01494"/>
    </source>
</evidence>
<dbReference type="Gene3D" id="3.50.50.60">
    <property type="entry name" value="FAD/NAD(P)-binding domain"/>
    <property type="match status" value="2"/>
</dbReference>
<evidence type="ECO:0000313" key="5">
    <source>
        <dbReference type="EnsemblPlants" id="EMT05444"/>
    </source>
</evidence>
<evidence type="ECO:0000256" key="3">
    <source>
        <dbReference type="ARBA" id="ARBA00024018"/>
    </source>
</evidence>
<accession>M8AVJ2</accession>
<dbReference type="GO" id="GO:0071949">
    <property type="term" value="F:FAD binding"/>
    <property type="evidence" value="ECO:0007669"/>
    <property type="project" value="InterPro"/>
</dbReference>
<evidence type="ECO:0000256" key="1">
    <source>
        <dbReference type="ARBA" id="ARBA00023002"/>
    </source>
</evidence>
<sequence>MAAGIQQQDAAEDIVIAGAGLAGLAVALGLHRKGVRSVVLESSPERRTSGFAFFTWTNAFRALDALGVGDKMRGRHLQLQGLRVMTSSTGEIAREMDLRVNGKLGPHEVRCVQRNVLLQALEEELPPGTVRYSSKIVSIDDQDGAKILHIADGSTLRAKVLIGCDGINSVVAKWLGLAKPSESGRTATRGYAKYPEGHGFEPKILQFVGEGFRAGLVPWSDTDVYWFFTWSPAPSPDANGKDDDAVDRSAAAMKQFVLTKMTGAKVSPEVLEAVERSEMSDVLAAPLRFRSPLSLLFASISKGNVARARRPRRGVDRSAAAMKQFVLTKMTGAKVSPEVLEAVERSEMSDVLAAPLRFRSPLSLLFASISKGNVCVAGDALHPTTPDLAQGACTALEDGVVLARCLGDAIVGAGSGEAEGEGRGCPAQCVVGGSWEQKERVVAALRRYAGIRRWRSAQVIAVSYAVGFVQESDHSVVSFVRDMLLSGVLAKTLLMMPDYDCGKL</sequence>
<dbReference type="InterPro" id="IPR002938">
    <property type="entry name" value="FAD-bd"/>
</dbReference>
<reference evidence="5" key="1">
    <citation type="submission" date="2015-06" db="UniProtKB">
        <authorList>
            <consortium name="EnsemblPlants"/>
        </authorList>
    </citation>
    <scope>IDENTIFICATION</scope>
</reference>
<comment type="similarity">
    <text evidence="3">Belongs to the 3-hydroxybenzoate 6-hydroxylase family.</text>
</comment>
<feature type="domain" description="FAD-binding" evidence="4">
    <location>
        <begin position="13"/>
        <end position="247"/>
    </location>
</feature>
<dbReference type="GO" id="GO:0004497">
    <property type="term" value="F:monooxygenase activity"/>
    <property type="evidence" value="ECO:0007669"/>
    <property type="project" value="UniProtKB-KW"/>
</dbReference>
<dbReference type="AlphaFoldDB" id="M8AVJ2"/>
<dbReference type="PANTHER" id="PTHR45934:SF5">
    <property type="entry name" value="FAD BINDING DOMAIN CONTAINING PROTEIN, EXPRESSED"/>
    <property type="match status" value="1"/>
</dbReference>
<dbReference type="PANTHER" id="PTHR45934">
    <property type="entry name" value="FAD/NAD(P)-BINDING OXIDOREDUCTASE FAMILY PROTEIN"/>
    <property type="match status" value="1"/>
</dbReference>
<dbReference type="SUPFAM" id="SSF51905">
    <property type="entry name" value="FAD/NAD(P)-binding domain"/>
    <property type="match status" value="1"/>
</dbReference>
<name>M8AVJ2_AEGTA</name>
<feature type="domain" description="FAD-binding" evidence="4">
    <location>
        <begin position="367"/>
        <end position="415"/>
    </location>
</feature>
<keyword evidence="2" id="KW-0503">Monooxygenase</keyword>
<organism evidence="5">
    <name type="scientific">Aegilops tauschii</name>
    <name type="common">Tausch's goatgrass</name>
    <name type="synonym">Aegilops squarrosa</name>
    <dbReference type="NCBI Taxonomy" id="37682"/>
    <lineage>
        <taxon>Eukaryota</taxon>
        <taxon>Viridiplantae</taxon>
        <taxon>Streptophyta</taxon>
        <taxon>Embryophyta</taxon>
        <taxon>Tracheophyta</taxon>
        <taxon>Spermatophyta</taxon>
        <taxon>Magnoliopsida</taxon>
        <taxon>Liliopsida</taxon>
        <taxon>Poales</taxon>
        <taxon>Poaceae</taxon>
        <taxon>BOP clade</taxon>
        <taxon>Pooideae</taxon>
        <taxon>Triticodae</taxon>
        <taxon>Triticeae</taxon>
        <taxon>Triticinae</taxon>
        <taxon>Aegilops</taxon>
    </lineage>
</organism>
<evidence type="ECO:0000256" key="2">
    <source>
        <dbReference type="ARBA" id="ARBA00023033"/>
    </source>
</evidence>
<dbReference type="EnsemblPlants" id="EMT05444">
    <property type="protein sequence ID" value="EMT05444"/>
    <property type="gene ID" value="F775_21702"/>
</dbReference>
<dbReference type="InterPro" id="IPR044560">
    <property type="entry name" value="MOase"/>
</dbReference>
<keyword evidence="1" id="KW-0560">Oxidoreductase</keyword>
<dbReference type="PRINTS" id="PR00420">
    <property type="entry name" value="RNGMNOXGNASE"/>
</dbReference>
<proteinExistence type="inferred from homology"/>